<gene>
    <name evidence="1" type="ORF">CMUS01_11614</name>
</gene>
<dbReference type="EMBL" id="WIGM01000600">
    <property type="protein sequence ID" value="KAF6820106.1"/>
    <property type="molecule type" value="Genomic_DNA"/>
</dbReference>
<dbReference type="Pfam" id="PF06041">
    <property type="entry name" value="DUF924"/>
    <property type="match status" value="1"/>
</dbReference>
<dbReference type="OrthoDB" id="414698at2759"/>
<dbReference type="Gene3D" id="1.20.58.320">
    <property type="entry name" value="TPR-like"/>
    <property type="match status" value="1"/>
</dbReference>
<dbReference type="AlphaFoldDB" id="A0A8H6JWR0"/>
<evidence type="ECO:0000313" key="1">
    <source>
        <dbReference type="EMBL" id="KAF6820106.1"/>
    </source>
</evidence>
<accession>A0A8H6JWR0</accession>
<dbReference type="Gene3D" id="1.25.40.10">
    <property type="entry name" value="Tetratricopeptide repeat domain"/>
    <property type="match status" value="1"/>
</dbReference>
<dbReference type="SUPFAM" id="SSF48452">
    <property type="entry name" value="TPR-like"/>
    <property type="match status" value="1"/>
</dbReference>
<dbReference type="Proteomes" id="UP000639643">
    <property type="component" value="Unassembled WGS sequence"/>
</dbReference>
<dbReference type="InterPro" id="IPR010323">
    <property type="entry name" value="DUF924"/>
</dbReference>
<name>A0A8H6JWR0_9PEZI</name>
<keyword evidence="2" id="KW-1185">Reference proteome</keyword>
<reference evidence="1" key="1">
    <citation type="journal article" date="2020" name="Phytopathology">
        <title>Genome Sequence Resources of Colletotrichum truncatum, C. plurivorum, C. musicola, and C. sojae: Four Species Pathogenic to Soybean (Glycine max).</title>
        <authorList>
            <person name="Rogerio F."/>
            <person name="Boufleur T.R."/>
            <person name="Ciampi-Guillardi M."/>
            <person name="Sukno S.A."/>
            <person name="Thon M.R."/>
            <person name="Massola Junior N.S."/>
            <person name="Baroncelli R."/>
        </authorList>
    </citation>
    <scope>NUCLEOTIDE SEQUENCE</scope>
    <source>
        <strain evidence="1">LFN0074</strain>
    </source>
</reference>
<organism evidence="1 2">
    <name type="scientific">Colletotrichum musicola</name>
    <dbReference type="NCBI Taxonomy" id="2175873"/>
    <lineage>
        <taxon>Eukaryota</taxon>
        <taxon>Fungi</taxon>
        <taxon>Dikarya</taxon>
        <taxon>Ascomycota</taxon>
        <taxon>Pezizomycotina</taxon>
        <taxon>Sordariomycetes</taxon>
        <taxon>Hypocreomycetidae</taxon>
        <taxon>Glomerellales</taxon>
        <taxon>Glomerellaceae</taxon>
        <taxon>Colletotrichum</taxon>
        <taxon>Colletotrichum orchidearum species complex</taxon>
    </lineage>
</organism>
<evidence type="ECO:0000313" key="2">
    <source>
        <dbReference type="Proteomes" id="UP000639643"/>
    </source>
</evidence>
<sequence length="272" mass="31707">MTLSNGLLPRSKASRAHATAHLKEVVTPELLEKVRRFWFKHLRSEEALILPQRNQMGRWFFCEAEFDELCVRKFRPALEAIKSSRATAKDILAIARPVTPFQWLSLVILLDQIPRNCYRGPESAVVFRVFDPVARELAHHAIQAGAPVHARTRYRLAYRMWFYLPLMHSEDLALHDQALGHYRQMKADFEELMAEDGTAGDDDRRRCWGVLAVQKETARDLLDTNYDFELKHRDIIEQFGRYPHRNLALHRESTPKEREYLRHGGETFNSGS</sequence>
<dbReference type="InterPro" id="IPR011990">
    <property type="entry name" value="TPR-like_helical_dom_sf"/>
</dbReference>
<evidence type="ECO:0008006" key="3">
    <source>
        <dbReference type="Google" id="ProtNLM"/>
    </source>
</evidence>
<protein>
    <recommendedName>
        <fullName evidence="3">DUF924 domain-containing protein</fullName>
    </recommendedName>
</protein>
<comment type="caution">
    <text evidence="1">The sequence shown here is derived from an EMBL/GenBank/DDBJ whole genome shotgun (WGS) entry which is preliminary data.</text>
</comment>
<proteinExistence type="predicted"/>